<comment type="caution">
    <text evidence="5">The sequence shown here is derived from an EMBL/GenBank/DDBJ whole genome shotgun (WGS) entry which is preliminary data.</text>
</comment>
<dbReference type="PANTHER" id="PTHR36153:SF1">
    <property type="entry name" value="TYPE VI SECRETION SYSTEM COMPONENT TSSM1"/>
    <property type="match status" value="1"/>
</dbReference>
<keyword evidence="1" id="KW-0812">Transmembrane</keyword>
<evidence type="ECO:0000256" key="1">
    <source>
        <dbReference type="SAM" id="Phobius"/>
    </source>
</evidence>
<evidence type="ECO:0000259" key="3">
    <source>
        <dbReference type="Pfam" id="PF06761"/>
    </source>
</evidence>
<dbReference type="OrthoDB" id="9758229at2"/>
<feature type="transmembrane region" description="Helical" evidence="1">
    <location>
        <begin position="39"/>
        <end position="62"/>
    </location>
</feature>
<dbReference type="Pfam" id="PF06761">
    <property type="entry name" value="IcmF-related"/>
    <property type="match status" value="1"/>
</dbReference>
<dbReference type="PANTHER" id="PTHR36153">
    <property type="entry name" value="INNER MEMBRANE PROTEIN-RELATED"/>
    <property type="match status" value="1"/>
</dbReference>
<organism evidence="5 6">
    <name type="scientific">Orbus hercynius</name>
    <dbReference type="NCBI Taxonomy" id="593135"/>
    <lineage>
        <taxon>Bacteria</taxon>
        <taxon>Pseudomonadati</taxon>
        <taxon>Pseudomonadota</taxon>
        <taxon>Gammaproteobacteria</taxon>
        <taxon>Orbales</taxon>
        <taxon>Orbaceae</taxon>
        <taxon>Orbus</taxon>
    </lineage>
</organism>
<evidence type="ECO:0000313" key="5">
    <source>
        <dbReference type="EMBL" id="RKS84474.1"/>
    </source>
</evidence>
<dbReference type="Pfam" id="PF21070">
    <property type="entry name" value="IcmF_helical"/>
    <property type="match status" value="1"/>
</dbReference>
<dbReference type="Pfam" id="PF06744">
    <property type="entry name" value="IcmF_C"/>
    <property type="match status" value="1"/>
</dbReference>
<dbReference type="AlphaFoldDB" id="A0A495RBB5"/>
<dbReference type="InterPro" id="IPR053156">
    <property type="entry name" value="T6SS_TssM-like"/>
</dbReference>
<feature type="transmembrane region" description="Helical" evidence="1">
    <location>
        <begin position="365"/>
        <end position="389"/>
    </location>
</feature>
<keyword evidence="6" id="KW-1185">Reference proteome</keyword>
<gene>
    <name evidence="5" type="ORF">DES39_2150</name>
</gene>
<name>A0A495RBB5_9GAMM</name>
<accession>A0A495RBB5</accession>
<sequence length="1128" mass="127702">MKKIIIGWVILLVLIALALIFFIWQDSFSFLPTSGDKWLGTAVVLIVALVLSHLHNLVFLLLNKIVKFNFKLTDQSHIDTDDKKPAKKKKSGPFSDITVYLSQRYGLFWRRRVRKLLVVGSESDTERLLPNLTRERWQIADNTLMIYGGDHEDELNMGWLKALKTAFGRIVLLRRKPIDGLVWLLPDNYLTLSRTQQARLENSILQIQARNKALNWQAPVYFVSTQDSEWSQTGRTEQGVGTFFNGLKINQLDAIDKALDKLAMTCCEKGTLQVMQDSRYAFLLQLSQNLIERDKSRIKQWLAKWLALPHSASPRALLFSPLLSNEISSDESLYVPEHHLAMTPTWQTISVDAAKQRGKRMGLPFEAICCSLILAAMAVMSIGIVTSYYQNRSLIINATHLVSQIDATNSDSYAARLQSQYALQLQMDQLIYRQHDGVPIRYRFGLSHNDALLTALWPHYITANDRNIATPFLAWQTSYLTRVTNMSPADPNRAKLVNASYNVLKAYLMLTRPDKADAAYLSEFATQTWPAPNSIAVSEWQKLMPELVAFWGRNLSEHPQWAQKSSLDLVKDVRQILINQIGLQNAENTIYQAILQRAGQNYAKVTLVQLLGDIDSRMLFSSTESVPGVFTRKAWEDVIKSEIASAAKSRKEQIDWVLSDGTSSMTSSVSPDALKQHLTERYFSDYSAAWLLFLNNIQWRQADNIADVIEQLTLMSDVRQSPLVALMNVVKYQAEVAYSGGGISDNLIRSAQELIKDKNPAKLNAKVEASGPLTPTFGPLLNLLNVENNNSSSDLTLQTYLLRVTQVRLKLQNITSSANPQATAKLLAKSVFQGTSVDLTETRDYGNLIAANLGEEWSGFGYTVFKQPLEQAWQVILTPAAKSFNDIWQTQIVYEWEKSFAGRYPFKDSDNDASLAELARFLRPDAGIVDKFIASELGGILEKQGDKWVINPVNAQGLHFSPQFIDTLNLFNNLSSQLLTSGDAKIAFDIMARSGYNVARSELIIDKQKLDYFNQMPAWQRFSWPGDGYSPYAQLSYSRDDSGLQLYDYYAGDWAWIRLLESAFIRQLDSSRYELVWKVGPEHNLKYILRSQSGEGPLTLLQLRHFVLPKQVFDVSKSDVELQIDRTL</sequence>
<reference evidence="5 6" key="1">
    <citation type="submission" date="2018-10" db="EMBL/GenBank/DDBJ databases">
        <title>Genomic Encyclopedia of Type Strains, Phase IV (KMG-IV): sequencing the most valuable type-strain genomes for metagenomic binning, comparative biology and taxonomic classification.</title>
        <authorList>
            <person name="Goeker M."/>
        </authorList>
    </citation>
    <scope>NUCLEOTIDE SEQUENCE [LARGE SCALE GENOMIC DNA]</scope>
    <source>
        <strain evidence="5 6">DSM 22228</strain>
    </source>
</reference>
<keyword evidence="1" id="KW-0472">Membrane</keyword>
<dbReference type="InterPro" id="IPR009612">
    <property type="entry name" value="IcmF-rel"/>
</dbReference>
<feature type="domain" description="Type VI secretion system IcmF C-terminal" evidence="2">
    <location>
        <begin position="990"/>
        <end position="1093"/>
    </location>
</feature>
<evidence type="ECO:0000259" key="4">
    <source>
        <dbReference type="Pfam" id="PF21070"/>
    </source>
</evidence>
<proteinExistence type="predicted"/>
<dbReference type="InterPro" id="IPR048677">
    <property type="entry name" value="TssM1_hel"/>
</dbReference>
<feature type="transmembrane region" description="Helical" evidence="1">
    <location>
        <begin position="5"/>
        <end position="24"/>
    </location>
</feature>
<evidence type="ECO:0000259" key="2">
    <source>
        <dbReference type="Pfam" id="PF06744"/>
    </source>
</evidence>
<protein>
    <submittedName>
        <fullName evidence="5">Type VI secretion system protein ImpL</fullName>
    </submittedName>
</protein>
<feature type="domain" description="Type VI secretion system component TssM1 helical" evidence="4">
    <location>
        <begin position="879"/>
        <end position="984"/>
    </location>
</feature>
<dbReference type="RefSeq" id="WP_121145978.1">
    <property type="nucleotide sequence ID" value="NZ_RBWY01000006.1"/>
</dbReference>
<dbReference type="Proteomes" id="UP000278542">
    <property type="component" value="Unassembled WGS sequence"/>
</dbReference>
<feature type="domain" description="IcmF-related" evidence="3">
    <location>
        <begin position="429"/>
        <end position="733"/>
    </location>
</feature>
<dbReference type="InterPro" id="IPR010623">
    <property type="entry name" value="IcmF_C"/>
</dbReference>
<keyword evidence="1" id="KW-1133">Transmembrane helix</keyword>
<dbReference type="EMBL" id="RBWY01000006">
    <property type="protein sequence ID" value="RKS84474.1"/>
    <property type="molecule type" value="Genomic_DNA"/>
</dbReference>
<evidence type="ECO:0000313" key="6">
    <source>
        <dbReference type="Proteomes" id="UP000278542"/>
    </source>
</evidence>